<comment type="caution">
    <text evidence="1">The sequence shown here is derived from an EMBL/GenBank/DDBJ whole genome shotgun (WGS) entry which is preliminary data.</text>
</comment>
<gene>
    <name evidence="1" type="ORF">PCOR1329_LOCUS38295</name>
</gene>
<proteinExistence type="predicted"/>
<evidence type="ECO:0000313" key="2">
    <source>
        <dbReference type="Proteomes" id="UP001189429"/>
    </source>
</evidence>
<reference evidence="1" key="1">
    <citation type="submission" date="2023-10" db="EMBL/GenBank/DDBJ databases">
        <authorList>
            <person name="Chen Y."/>
            <person name="Shah S."/>
            <person name="Dougan E. K."/>
            <person name="Thang M."/>
            <person name="Chan C."/>
        </authorList>
    </citation>
    <scope>NUCLEOTIDE SEQUENCE [LARGE SCALE GENOMIC DNA]</scope>
</reference>
<evidence type="ECO:0008006" key="3">
    <source>
        <dbReference type="Google" id="ProtNLM"/>
    </source>
</evidence>
<sequence>MGPSTLRIATHPAHLQPTYHTLFLVHRPRAARGDMRCSVRALVLLCCCADRRATALSARSSDLDQERSSLFDGGSADSNSSTLAARGATPAASWTSLGSGDCLTSSGVTPLRYYNGAAGGAMSDDECKAACEGFSWCEALSRNHHQVCGGKCCVLYVGYDGPDPGVISGWGQQLVGNPTNIGDTTAGGSLPVGCTRITRPVSASAVGDPHLQNIYGQRFDLMKTGRHVLINVPKGNVENTLLRVDADAERLGGQCADIYQNSESLQDSPVAFCHDATCTRHGGGLPRTERHRGMGGG</sequence>
<organism evidence="1 2">
    <name type="scientific">Prorocentrum cordatum</name>
    <dbReference type="NCBI Taxonomy" id="2364126"/>
    <lineage>
        <taxon>Eukaryota</taxon>
        <taxon>Sar</taxon>
        <taxon>Alveolata</taxon>
        <taxon>Dinophyceae</taxon>
        <taxon>Prorocentrales</taxon>
        <taxon>Prorocentraceae</taxon>
        <taxon>Prorocentrum</taxon>
    </lineage>
</organism>
<name>A0ABN9TEC6_9DINO</name>
<keyword evidence="2" id="KW-1185">Reference proteome</keyword>
<dbReference type="Proteomes" id="UP001189429">
    <property type="component" value="Unassembled WGS sequence"/>
</dbReference>
<dbReference type="EMBL" id="CAUYUJ010014636">
    <property type="protein sequence ID" value="CAK0844131.1"/>
    <property type="molecule type" value="Genomic_DNA"/>
</dbReference>
<evidence type="ECO:0000313" key="1">
    <source>
        <dbReference type="EMBL" id="CAK0844131.1"/>
    </source>
</evidence>
<protein>
    <recommendedName>
        <fullName evidence="3">Apple domain-containing protein</fullName>
    </recommendedName>
</protein>
<accession>A0ABN9TEC6</accession>